<geneLocation type="plasmid" evidence="1">
    <name>pChi7122-3</name>
</geneLocation>
<organism evidence="1">
    <name type="scientific">Escherichia coli</name>
    <dbReference type="NCBI Taxonomy" id="562"/>
    <lineage>
        <taxon>Bacteria</taxon>
        <taxon>Pseudomonadati</taxon>
        <taxon>Pseudomonadota</taxon>
        <taxon>Gammaproteobacteria</taxon>
        <taxon>Enterobacterales</taxon>
        <taxon>Enterobacteriaceae</taxon>
        <taxon>Escherichia</taxon>
    </lineage>
</organism>
<gene>
    <name evidence="1" type="ORF">MM3_076</name>
</gene>
<dbReference type="EMBL" id="FR851304">
    <property type="protein sequence ID" value="CCA64406.1"/>
    <property type="molecule type" value="Genomic_DNA"/>
</dbReference>
<reference evidence="1" key="1">
    <citation type="submission" date="2011-04" db="EMBL/GenBank/DDBJ databases">
        <authorList>
            <person name="Aslett M."/>
        </authorList>
    </citation>
    <scope>NUCLEOTIDE SEQUENCE [LARGE SCALE GENOMIC DNA]</scope>
    <source>
        <strain evidence="1">APEC strain 7122</strain>
        <plasmid evidence="1">pChi7122-3</plasmid>
    </source>
</reference>
<keyword evidence="1" id="KW-0614">Plasmid</keyword>
<protein>
    <submittedName>
        <fullName evidence="1">Uncharacterized protein</fullName>
    </submittedName>
</protein>
<name>H1ZY02_ECOLX</name>
<evidence type="ECO:0000313" key="1">
    <source>
        <dbReference type="EMBL" id="CCA64406.1"/>
    </source>
</evidence>
<dbReference type="AlphaFoldDB" id="H1ZY02"/>
<reference evidence="1" key="2">
    <citation type="submission" date="2012-01" db="EMBL/GenBank/DDBJ databases">
        <title>New insights into the fitness-associated mechanisms of ExPECs revealed by the genotypic and phenotypic characterization of large plasmids of APEC 7122 (O78:K80:H9).</title>
        <authorList>
            <person name="Mellata M."/>
            <person name="Maddux J."/>
            <person name="Nam T."/>
            <person name="Thomson N."/>
            <person name="Hauser H."/>
            <person name="Stevens N.P."/>
            <person name="Mukhopadhyay S."/>
            <person name="Nickerson C."/>
            <person name="Sarker S."/>
            <person name="Crabbe A."/>
            <person name="Curtis III R."/>
        </authorList>
    </citation>
    <scope>NUCLEOTIDE SEQUENCE [LARGE SCALE GENOMIC DNA]</scope>
    <source>
        <strain evidence="1">APEC strain 7122</strain>
        <plasmid evidence="1">pChi7122-3</plasmid>
    </source>
</reference>
<sequence length="42" mass="4996">MLRWRQPSIKWWISWCSSIFQTKENPHEAGNLNIRGINARVA</sequence>
<accession>H1ZY02</accession>
<proteinExistence type="predicted"/>